<keyword evidence="2" id="KW-1185">Reference proteome</keyword>
<dbReference type="HOGENOM" id="CLU_2230987_0_0_9"/>
<dbReference type="EMBL" id="AE016877">
    <property type="protein sequence ID" value="AAP10670.1"/>
    <property type="molecule type" value="Genomic_DNA"/>
</dbReference>
<name>Q81A47_BACCR</name>
<proteinExistence type="predicted"/>
<organism evidence="1 2">
    <name type="scientific">Bacillus cereus (strain ATCC 14579 / DSM 31 / CCUG 7414 / JCM 2152 / NBRC 15305 / NCIMB 9373 / NCTC 2599 / NRRL B-3711)</name>
    <dbReference type="NCBI Taxonomy" id="226900"/>
    <lineage>
        <taxon>Bacteria</taxon>
        <taxon>Bacillati</taxon>
        <taxon>Bacillota</taxon>
        <taxon>Bacilli</taxon>
        <taxon>Bacillales</taxon>
        <taxon>Bacillaceae</taxon>
        <taxon>Bacillus</taxon>
        <taxon>Bacillus cereus group</taxon>
    </lineage>
</organism>
<evidence type="ECO:0000313" key="2">
    <source>
        <dbReference type="Proteomes" id="UP000001417"/>
    </source>
</evidence>
<accession>Q81A47</accession>
<dbReference type="PATRIC" id="fig|226900.8.peg.3858"/>
<reference evidence="1 2" key="1">
    <citation type="journal article" date="2003" name="Nature">
        <title>Genome sequence of Bacillus cereus and comparative analysis with Bacillus anthracis.</title>
        <authorList>
            <person name="Ivanova N."/>
            <person name="Sorokin A."/>
            <person name="Anderson I."/>
            <person name="Galleron N."/>
            <person name="Candelon B."/>
            <person name="Kapatral V."/>
            <person name="Bhattacharyya A."/>
            <person name="Reznik G."/>
            <person name="Mikhailova N."/>
            <person name="Lapidus A."/>
            <person name="Chu L."/>
            <person name="Mazur M."/>
            <person name="Goltsman E."/>
            <person name="Larsen N."/>
            <person name="D'Souza M."/>
            <person name="Walunas T."/>
            <person name="Grechkin Y."/>
            <person name="Pusch G."/>
            <person name="Haselkorn R."/>
            <person name="Fonstein M."/>
            <person name="Ehrlich S.D."/>
            <person name="Overbeek R."/>
            <person name="Kyrpides N."/>
        </authorList>
    </citation>
    <scope>NUCLEOTIDE SEQUENCE [LARGE SCALE GENOMIC DNA]</scope>
    <source>
        <strain evidence="2">ATCC 14579 / DSM 31 / CCUG 7414 / JCM 2152 / NBRC 15305 / NCIMB 9373 / NCTC 2599 / NRRL B-3711</strain>
    </source>
</reference>
<dbReference type="AlphaFoldDB" id="Q81A47"/>
<evidence type="ECO:0008006" key="3">
    <source>
        <dbReference type="Google" id="ProtNLM"/>
    </source>
</evidence>
<dbReference type="NCBIfam" id="NF005261">
    <property type="entry name" value="PRK06764.1"/>
    <property type="match status" value="1"/>
</dbReference>
<gene>
    <name evidence="1" type="ordered locus">BC_3744</name>
</gene>
<dbReference type="Proteomes" id="UP000001417">
    <property type="component" value="Chromosome"/>
</dbReference>
<sequence>MPLRKIYKEVIVMKQIKKFAGVALAGTIGLSGLLFLEPSVSVAEAQQVKVENFNTIDVTMNLNELYVLSGRSIDILSGDKEAIQLNKYTISFNKPGKYVIKVNGCIYDDVYTFIVNE</sequence>
<protein>
    <recommendedName>
        <fullName evidence="3">Group-specific protein</fullName>
    </recommendedName>
</protein>
<evidence type="ECO:0000313" key="1">
    <source>
        <dbReference type="EMBL" id="AAP10670.1"/>
    </source>
</evidence>
<dbReference type="KEGG" id="bce:BC3744"/>